<keyword evidence="4" id="KW-0378">Hydrolase</keyword>
<gene>
    <name evidence="4" type="ORF">FB473_003132</name>
</gene>
<dbReference type="GO" id="GO:0008789">
    <property type="term" value="F:altronate dehydratase activity"/>
    <property type="evidence" value="ECO:0007669"/>
    <property type="project" value="UniProtKB-EC"/>
</dbReference>
<comment type="similarity">
    <text evidence="1">Belongs to the UxaA family.</text>
</comment>
<dbReference type="SMART" id="SM00858">
    <property type="entry name" value="SAF"/>
    <property type="match status" value="1"/>
</dbReference>
<name>A0ABX0SJ64_9ACTN</name>
<comment type="caution">
    <text evidence="4">The sequence shown here is derived from an EMBL/GenBank/DDBJ whole genome shotgun (WGS) entry which is preliminary data.</text>
</comment>
<dbReference type="PANTHER" id="PTHR30536">
    <property type="entry name" value="ALTRONATE/GALACTARATE DEHYDRATASE"/>
    <property type="match status" value="1"/>
</dbReference>
<dbReference type="Proteomes" id="UP000749311">
    <property type="component" value="Unassembled WGS sequence"/>
</dbReference>
<feature type="domain" description="SAF" evidence="3">
    <location>
        <begin position="14"/>
        <end position="85"/>
    </location>
</feature>
<evidence type="ECO:0000256" key="2">
    <source>
        <dbReference type="ARBA" id="ARBA00023239"/>
    </source>
</evidence>
<evidence type="ECO:0000313" key="4">
    <source>
        <dbReference type="EMBL" id="NIH58437.1"/>
    </source>
</evidence>
<dbReference type="Gene3D" id="2.30.130.110">
    <property type="match status" value="1"/>
</dbReference>
<dbReference type="InterPro" id="IPR013974">
    <property type="entry name" value="SAF"/>
</dbReference>
<protein>
    <submittedName>
        <fullName evidence="4">Altronate hydrolase</fullName>
        <ecNumber evidence="4">4.2.1.7</ecNumber>
    </submittedName>
</protein>
<organism evidence="4 5">
    <name type="scientific">Brooklawnia cerclae</name>
    <dbReference type="NCBI Taxonomy" id="349934"/>
    <lineage>
        <taxon>Bacteria</taxon>
        <taxon>Bacillati</taxon>
        <taxon>Actinomycetota</taxon>
        <taxon>Actinomycetes</taxon>
        <taxon>Propionibacteriales</taxon>
        <taxon>Propionibacteriaceae</taxon>
        <taxon>Brooklawnia</taxon>
    </lineage>
</organism>
<dbReference type="Pfam" id="PF08666">
    <property type="entry name" value="SAF"/>
    <property type="match status" value="1"/>
</dbReference>
<dbReference type="EC" id="4.2.1.7" evidence="4"/>
<proteinExistence type="inferred from homology"/>
<evidence type="ECO:0000256" key="1">
    <source>
        <dbReference type="ARBA" id="ARBA00010986"/>
    </source>
</evidence>
<dbReference type="RefSeq" id="WP_167170840.1">
    <property type="nucleotide sequence ID" value="NZ_BAAAOO010000004.1"/>
</dbReference>
<evidence type="ECO:0000313" key="5">
    <source>
        <dbReference type="Proteomes" id="UP000749311"/>
    </source>
</evidence>
<sequence>MPSADSLLVLKETDNVAVARAPLADGTIVTVGDRRLTIHGDVPAGHKVAISDIETQAPVFKYGYQIGVASEQIKAGDYLHTHNVQFSSHTKPSPDDFGTRSHELPGLPARTTFLGARRSDGRTATRNYIAVVSTVNCSATVCRMIEDEARRRDLLRDYPNVDGVMAVTHTLGCAMPVGRGTDILRRTLAGYAAHPNVAGLLVIGLGCEGNQIDQMVKHIVLRPGTPIARMNIQFSGGSRATVDSALAAIAEMLPEVNASFVREERPVSELVLGLNCGGSDAFSGLTANPALGYASDLIVAQGGRSVLAETPEIYGAESMLVRRATSRSVASGLLDMIDWWEDYTASSGTTMDANPSPGNKAGGITTILEKSLGAVAKAGQAPLSAVYDYAKPIDTDGLGFMDTPGYDPVSVTGLIAGGANLVCFTTGRGSALGTRPAPTLKLATNTDLYQRMPDDMDVDCGPVFTGGASLEEKGTEIYNALLDLASGKPSNSEALGYGSNEFVPWHIGAVM</sequence>
<keyword evidence="5" id="KW-1185">Reference proteome</keyword>
<keyword evidence="2 4" id="KW-0456">Lyase</keyword>
<dbReference type="Pfam" id="PF04295">
    <property type="entry name" value="GD_AH_second"/>
    <property type="match status" value="1"/>
</dbReference>
<dbReference type="GO" id="GO:0016787">
    <property type="term" value="F:hydrolase activity"/>
    <property type="evidence" value="ECO:0007669"/>
    <property type="project" value="UniProtKB-KW"/>
</dbReference>
<accession>A0ABX0SJ64</accession>
<dbReference type="InterPro" id="IPR044144">
    <property type="entry name" value="SAF_UxaA/GarD"/>
</dbReference>
<dbReference type="InterPro" id="IPR052172">
    <property type="entry name" value="UxaA_altronate/galactarate_dh"/>
</dbReference>
<dbReference type="Pfam" id="PF20629">
    <property type="entry name" value="GD_AH_C"/>
    <property type="match status" value="1"/>
</dbReference>
<evidence type="ECO:0000259" key="3">
    <source>
        <dbReference type="SMART" id="SM00858"/>
    </source>
</evidence>
<dbReference type="InterPro" id="IPR007392">
    <property type="entry name" value="GD_AH_second"/>
</dbReference>
<dbReference type="EMBL" id="JAAMOZ010000003">
    <property type="protein sequence ID" value="NIH58437.1"/>
    <property type="molecule type" value="Genomic_DNA"/>
</dbReference>
<dbReference type="InterPro" id="IPR048332">
    <property type="entry name" value="GD_AH_C"/>
</dbReference>
<dbReference type="CDD" id="cd11613">
    <property type="entry name" value="SAF_AH_GD"/>
    <property type="match status" value="1"/>
</dbReference>
<reference evidence="4 5" key="1">
    <citation type="submission" date="2020-02" db="EMBL/GenBank/DDBJ databases">
        <title>Sequencing the genomes of 1000 actinobacteria strains.</title>
        <authorList>
            <person name="Klenk H.-P."/>
        </authorList>
    </citation>
    <scope>NUCLEOTIDE SEQUENCE [LARGE SCALE GENOMIC DNA]</scope>
    <source>
        <strain evidence="4 5">DSM 19609</strain>
    </source>
</reference>
<dbReference type="PANTHER" id="PTHR30536:SF5">
    <property type="entry name" value="ALTRONATE DEHYDRATASE"/>
    <property type="match status" value="1"/>
</dbReference>